<feature type="domain" description="At1g61320/AtMIF1 LRR" evidence="1">
    <location>
        <begin position="2"/>
        <end position="328"/>
    </location>
</feature>
<dbReference type="InterPro" id="IPR053772">
    <property type="entry name" value="At1g61320/At1g61330-like"/>
</dbReference>
<accession>A0A368SBS8</accession>
<dbReference type="InterPro" id="IPR032675">
    <property type="entry name" value="LRR_dom_sf"/>
</dbReference>
<dbReference type="AlphaFoldDB" id="A0A368SBS8"/>
<gene>
    <name evidence="2" type="ORF">SETIT_9G000500v2</name>
</gene>
<dbReference type="Gene3D" id="3.80.10.10">
    <property type="entry name" value="Ribonuclease Inhibitor"/>
    <property type="match status" value="1"/>
</dbReference>
<dbReference type="OrthoDB" id="613853at2759"/>
<dbReference type="SUPFAM" id="SSF52047">
    <property type="entry name" value="RNI-like"/>
    <property type="match status" value="1"/>
</dbReference>
<dbReference type="Pfam" id="PF23622">
    <property type="entry name" value="LRR_At1g61320_AtMIF1"/>
    <property type="match status" value="1"/>
</dbReference>
<evidence type="ECO:0000259" key="1">
    <source>
        <dbReference type="Pfam" id="PF23622"/>
    </source>
</evidence>
<name>A0A368SBS8_SETIT</name>
<proteinExistence type="predicted"/>
<sequence length="328" mass="36954">MANYNPACSLLSCAASSLQSISLFSCAFHRTLRSGCLKSLKSVCLNLVHTTGEEIRCLFSSAISLEYIDLTNCNETTFLSIPSHLQELSILKVYMCTRLQTIEIYALNLTTFLFSGPPMEILISNSSRLRPVTKRVLKYMTMHGVYYSGMIQYAHIKLQSIASKLQTLTLSSSKEGLKIYFCGSGFESYGYFSLVSFLETCPTLETFFLSVRAYDLARQDTIPQDFNADSLHIRRIPEFHHASLKKVSINQFFSSKSLIELTCQIVENTSSLRYLVLDTTSSFYPRSTCKGMYMHAIRKARCAVEAVERYIVGKVPSSVKFKVLEPCS</sequence>
<dbReference type="PANTHER" id="PTHR34145">
    <property type="entry name" value="OS02G0105600 PROTEIN"/>
    <property type="match status" value="1"/>
</dbReference>
<organism evidence="2">
    <name type="scientific">Setaria italica</name>
    <name type="common">Foxtail millet</name>
    <name type="synonym">Panicum italicum</name>
    <dbReference type="NCBI Taxonomy" id="4555"/>
    <lineage>
        <taxon>Eukaryota</taxon>
        <taxon>Viridiplantae</taxon>
        <taxon>Streptophyta</taxon>
        <taxon>Embryophyta</taxon>
        <taxon>Tracheophyta</taxon>
        <taxon>Spermatophyta</taxon>
        <taxon>Magnoliopsida</taxon>
        <taxon>Liliopsida</taxon>
        <taxon>Poales</taxon>
        <taxon>Poaceae</taxon>
        <taxon>PACMAD clade</taxon>
        <taxon>Panicoideae</taxon>
        <taxon>Panicodae</taxon>
        <taxon>Paniceae</taxon>
        <taxon>Cenchrinae</taxon>
        <taxon>Setaria</taxon>
    </lineage>
</organism>
<protein>
    <recommendedName>
        <fullName evidence="1">At1g61320/AtMIF1 LRR domain-containing protein</fullName>
    </recommendedName>
</protein>
<reference evidence="2" key="2">
    <citation type="submission" date="2015-07" db="EMBL/GenBank/DDBJ databases">
        <authorList>
            <person name="Noorani M."/>
        </authorList>
    </citation>
    <scope>NUCLEOTIDE SEQUENCE</scope>
    <source>
        <strain evidence="2">Yugu1</strain>
    </source>
</reference>
<dbReference type="PANTHER" id="PTHR34145:SF64">
    <property type="entry name" value="F-BOX DOMAIN CONTAINING PROTEIN, EXPRESSED"/>
    <property type="match status" value="1"/>
</dbReference>
<dbReference type="InterPro" id="IPR055357">
    <property type="entry name" value="LRR_At1g61320_AtMIF1"/>
</dbReference>
<dbReference type="EMBL" id="CM003536">
    <property type="protein sequence ID" value="RCV39821.1"/>
    <property type="molecule type" value="Genomic_DNA"/>
</dbReference>
<reference evidence="2" key="1">
    <citation type="journal article" date="2012" name="Nat. Biotechnol.">
        <title>Reference genome sequence of the model plant Setaria.</title>
        <authorList>
            <person name="Bennetzen J.L."/>
            <person name="Schmutz J."/>
            <person name="Wang H."/>
            <person name="Percifield R."/>
            <person name="Hawkins J."/>
            <person name="Pontaroli A.C."/>
            <person name="Estep M."/>
            <person name="Feng L."/>
            <person name="Vaughn J.N."/>
            <person name="Grimwood J."/>
            <person name="Jenkins J."/>
            <person name="Barry K."/>
            <person name="Lindquist E."/>
            <person name="Hellsten U."/>
            <person name="Deshpande S."/>
            <person name="Wang X."/>
            <person name="Wu X."/>
            <person name="Mitros T."/>
            <person name="Triplett J."/>
            <person name="Yang X."/>
            <person name="Ye C.Y."/>
            <person name="Mauro-Herrera M."/>
            <person name="Wang L."/>
            <person name="Li P."/>
            <person name="Sharma M."/>
            <person name="Sharma R."/>
            <person name="Ronald P.C."/>
            <person name="Panaud O."/>
            <person name="Kellogg E.A."/>
            <person name="Brutnell T.P."/>
            <person name="Doust A.N."/>
            <person name="Tuskan G.A."/>
            <person name="Rokhsar D."/>
            <person name="Devos K.M."/>
        </authorList>
    </citation>
    <scope>NUCLEOTIDE SEQUENCE [LARGE SCALE GENOMIC DNA]</scope>
    <source>
        <strain evidence="2">Yugu1</strain>
    </source>
</reference>
<evidence type="ECO:0000313" key="2">
    <source>
        <dbReference type="EMBL" id="RCV39821.1"/>
    </source>
</evidence>